<keyword evidence="3" id="KW-1185">Reference proteome</keyword>
<keyword evidence="1" id="KW-0472">Membrane</keyword>
<organism evidence="2 3">
    <name type="scientific">Chlorovirus heliozoae</name>
    <dbReference type="NCBI Taxonomy" id="322019"/>
    <lineage>
        <taxon>Viruses</taxon>
        <taxon>Varidnaviria</taxon>
        <taxon>Bamfordvirae</taxon>
        <taxon>Nucleocytoviricota</taxon>
        <taxon>Megaviricetes</taxon>
        <taxon>Algavirales</taxon>
        <taxon>Phycodnaviridae</taxon>
        <taxon>Chlorovirus</taxon>
    </lineage>
</organism>
<dbReference type="KEGG" id="vg:5471006"/>
<feature type="transmembrane region" description="Helical" evidence="1">
    <location>
        <begin position="188"/>
        <end position="208"/>
    </location>
</feature>
<evidence type="ECO:0000256" key="1">
    <source>
        <dbReference type="SAM" id="Phobius"/>
    </source>
</evidence>
<gene>
    <name evidence="2" type="primary">z527L</name>
    <name evidence="2" type="ORF">ATCV1_z527L</name>
</gene>
<dbReference type="Proteomes" id="UP000202420">
    <property type="component" value="Segment"/>
</dbReference>
<dbReference type="RefSeq" id="YP_001427008.1">
    <property type="nucleotide sequence ID" value="NC_008724.1"/>
</dbReference>
<evidence type="ECO:0000313" key="2">
    <source>
        <dbReference type="EMBL" id="ABT16661.1"/>
    </source>
</evidence>
<keyword evidence="1" id="KW-1133">Transmembrane helix</keyword>
<keyword evidence="1" id="KW-0812">Transmembrane</keyword>
<proteinExistence type="predicted"/>
<dbReference type="OrthoDB" id="16055at10239"/>
<evidence type="ECO:0000313" key="3">
    <source>
        <dbReference type="Proteomes" id="UP000202420"/>
    </source>
</evidence>
<accession>A7K9D7</accession>
<dbReference type="GeneID" id="5471006"/>
<sequence>MFVCAHRTITARSVPCVCAFGARKTRATGPAYRRAAASNSSVPAVSRRFLKSAIARATARMSCSFVLSAEVYQRRKRLRCSWATSGRAKSAKTLTNQLNPAPPLKLLTLLVTMTTIMTTIMTKQRTKTILELLIAHRQCVINNLNTFAPVTHTKVHMMKVVEHFESTIKHIPTDIDDDGHKKISKITIFFWGFHLSITITLFAFIVMYDGTIDTTAGTGLVVLQLMVSKIFESANRLYDNALKIQSNTADIKDVILSITKDYHTLFDSPEKKDPEYERCIESIAVLDNQIRDDLIVYSKNMRTWKIVVNSFFWKSPDHTPMLEKDVIKEKLLRIIARMTAIRTKHDVGIYDTSPETQSLRLMVF</sequence>
<dbReference type="EMBL" id="EF101928">
    <property type="protein sequence ID" value="ABT16661.1"/>
    <property type="molecule type" value="Genomic_DNA"/>
</dbReference>
<name>A7K9D7_9PHYC</name>
<reference evidence="2 3" key="1">
    <citation type="submission" date="2006-09" db="EMBL/GenBank/DDBJ databases">
        <title>Sequence and annotation of the 288-kb ATCV-1 virus that infects an endosymbiotic Chlorella strain of the heliozoon Acanthocystis turfacea.</title>
        <authorList>
            <person name="Fitzgerald L.A."/>
            <person name="Graves M.V."/>
            <person name="Li X."/>
            <person name="Pfitzner A.J.P."/>
            <person name="Hartigan J."/>
            <person name="Van Etten J.L."/>
        </authorList>
    </citation>
    <scope>NUCLEOTIDE SEQUENCE [LARGE SCALE GENOMIC DNA]</scope>
    <source>
        <strain evidence="2 3">ATCV-1</strain>
    </source>
</reference>
<protein>
    <submittedName>
        <fullName evidence="2">Uncharacterized protein z527L</fullName>
    </submittedName>
</protein>